<reference evidence="5 6" key="1">
    <citation type="submission" date="2017-01" db="EMBL/GenBank/DDBJ databases">
        <title>Whole-Genome Shotgun Sequencing of Two beta-Proteobacterial Species in Search of the Bulgecin Biosynthetic Cluster.</title>
        <authorList>
            <person name="Horsman M.E."/>
            <person name="Marous D.R."/>
            <person name="Li R."/>
            <person name="Oliver R.A."/>
            <person name="Byun B."/>
            <person name="Emrich S.J."/>
            <person name="Boggess B."/>
            <person name="Townsend C.A."/>
            <person name="Mobashery S."/>
        </authorList>
    </citation>
    <scope>NUCLEOTIDE SEQUENCE [LARGE SCALE GENOMIC DNA]</scope>
    <source>
        <strain evidence="5 6">ATCC 31363</strain>
    </source>
</reference>
<dbReference type="RefSeq" id="WP_096725881.1">
    <property type="nucleotide sequence ID" value="NZ_MTZV01000006.1"/>
</dbReference>
<evidence type="ECO:0000313" key="5">
    <source>
        <dbReference type="EMBL" id="PCE24008.1"/>
    </source>
</evidence>
<dbReference type="GO" id="GO:0003700">
    <property type="term" value="F:DNA-binding transcription factor activity"/>
    <property type="evidence" value="ECO:0007669"/>
    <property type="project" value="InterPro"/>
</dbReference>
<dbReference type="GO" id="GO:0043565">
    <property type="term" value="F:sequence-specific DNA binding"/>
    <property type="evidence" value="ECO:0007669"/>
    <property type="project" value="InterPro"/>
</dbReference>
<dbReference type="InterPro" id="IPR020449">
    <property type="entry name" value="Tscrpt_reg_AraC-type_HTH"/>
</dbReference>
<evidence type="ECO:0000313" key="6">
    <source>
        <dbReference type="Proteomes" id="UP000218022"/>
    </source>
</evidence>
<dbReference type="InterPro" id="IPR032783">
    <property type="entry name" value="AraC_lig"/>
</dbReference>
<dbReference type="InterPro" id="IPR018060">
    <property type="entry name" value="HTH_AraC"/>
</dbReference>
<sequence length="321" mass="35086">MDALSDVLSMLRVSSALSSRFEGRGAWAFRFPAYRHVKFGGVLEGRFFLWIEGSKEPLALQKGDFYMLTDGQPFCSASVLGRPPIDGPATYRSIRGSDGVVRYQGDSEDEGEASVSLASGRFTFENDVTDLLLRHLPPLIHLRATDLGTHALSSVLDLLKWETSDLHAGADVARSSLAALVLVHVLRVYLASTRQPEGWLGALADPKIGGALSMIHAKPGERWTVDSLASAVGMSRTAFAQRFRRQVGSAPVEYLAQWRMTIARSALKHSEESLTEIAERIGYLSDTAFSIAFKRSTGLSPGRFRADARGQRDRAVEDSVA</sequence>
<dbReference type="InterPro" id="IPR050204">
    <property type="entry name" value="AraC_XylS_family_regulators"/>
</dbReference>
<accession>A0A2A4EUC0</accession>
<keyword evidence="1" id="KW-0805">Transcription regulation</keyword>
<dbReference type="OrthoDB" id="9783876at2"/>
<feature type="domain" description="HTH araC/xylS-type" evidence="4">
    <location>
        <begin position="209"/>
        <end position="307"/>
    </location>
</feature>
<dbReference type="PRINTS" id="PR00032">
    <property type="entry name" value="HTHARAC"/>
</dbReference>
<dbReference type="InterPro" id="IPR018062">
    <property type="entry name" value="HTH_AraC-typ_CS"/>
</dbReference>
<organism evidence="5 6">
    <name type="scientific">Paraburkholderia acidicola</name>
    <dbReference type="NCBI Taxonomy" id="1912599"/>
    <lineage>
        <taxon>Bacteria</taxon>
        <taxon>Pseudomonadati</taxon>
        <taxon>Pseudomonadota</taxon>
        <taxon>Betaproteobacteria</taxon>
        <taxon>Burkholderiales</taxon>
        <taxon>Burkholderiaceae</taxon>
        <taxon>Paraburkholderia</taxon>
    </lineage>
</organism>
<evidence type="ECO:0000259" key="4">
    <source>
        <dbReference type="PROSITE" id="PS01124"/>
    </source>
</evidence>
<dbReference type="Pfam" id="PF12852">
    <property type="entry name" value="Cupin_6"/>
    <property type="match status" value="1"/>
</dbReference>
<dbReference type="AlphaFoldDB" id="A0A2A4EUC0"/>
<dbReference type="EMBL" id="MTZV01000006">
    <property type="protein sequence ID" value="PCE24008.1"/>
    <property type="molecule type" value="Genomic_DNA"/>
</dbReference>
<keyword evidence="2" id="KW-0238">DNA-binding</keyword>
<dbReference type="InterPro" id="IPR009057">
    <property type="entry name" value="Homeodomain-like_sf"/>
</dbReference>
<dbReference type="PANTHER" id="PTHR46796:SF7">
    <property type="entry name" value="ARAC FAMILY TRANSCRIPTIONAL REGULATOR"/>
    <property type="match status" value="1"/>
</dbReference>
<evidence type="ECO:0000256" key="3">
    <source>
        <dbReference type="ARBA" id="ARBA00023163"/>
    </source>
</evidence>
<proteinExistence type="predicted"/>
<keyword evidence="3" id="KW-0804">Transcription</keyword>
<evidence type="ECO:0000256" key="1">
    <source>
        <dbReference type="ARBA" id="ARBA00023015"/>
    </source>
</evidence>
<dbReference type="Gene3D" id="1.10.10.60">
    <property type="entry name" value="Homeodomain-like"/>
    <property type="match status" value="2"/>
</dbReference>
<name>A0A2A4EUC0_9BURK</name>
<dbReference type="Proteomes" id="UP000218022">
    <property type="component" value="Unassembled WGS sequence"/>
</dbReference>
<evidence type="ECO:0000256" key="2">
    <source>
        <dbReference type="ARBA" id="ARBA00023125"/>
    </source>
</evidence>
<dbReference type="Pfam" id="PF12833">
    <property type="entry name" value="HTH_18"/>
    <property type="match status" value="1"/>
</dbReference>
<comment type="caution">
    <text evidence="5">The sequence shown here is derived from an EMBL/GenBank/DDBJ whole genome shotgun (WGS) entry which is preliminary data.</text>
</comment>
<dbReference type="PROSITE" id="PS01124">
    <property type="entry name" value="HTH_ARAC_FAMILY_2"/>
    <property type="match status" value="1"/>
</dbReference>
<dbReference type="SUPFAM" id="SSF46689">
    <property type="entry name" value="Homeodomain-like"/>
    <property type="match status" value="2"/>
</dbReference>
<gene>
    <name evidence="5" type="ORF">BWP39_30455</name>
</gene>
<dbReference type="SMART" id="SM00342">
    <property type="entry name" value="HTH_ARAC"/>
    <property type="match status" value="1"/>
</dbReference>
<dbReference type="PANTHER" id="PTHR46796">
    <property type="entry name" value="HTH-TYPE TRANSCRIPTIONAL ACTIVATOR RHAS-RELATED"/>
    <property type="match status" value="1"/>
</dbReference>
<dbReference type="PROSITE" id="PS00041">
    <property type="entry name" value="HTH_ARAC_FAMILY_1"/>
    <property type="match status" value="1"/>
</dbReference>
<protein>
    <submittedName>
        <fullName evidence="5">AraC family transcriptional regulator</fullName>
    </submittedName>
</protein>